<keyword evidence="5" id="KW-1185">Reference proteome</keyword>
<feature type="domain" description="Rhodanese" evidence="3">
    <location>
        <begin position="274"/>
        <end position="362"/>
    </location>
</feature>
<gene>
    <name evidence="4" type="primary">moeB1</name>
    <name evidence="4" type="ORF">GCM10011600_16780</name>
</gene>
<dbReference type="GO" id="GO:0042292">
    <property type="term" value="F:URM1 activating enzyme activity"/>
    <property type="evidence" value="ECO:0007669"/>
    <property type="project" value="TreeGrafter"/>
</dbReference>
<evidence type="ECO:0000256" key="1">
    <source>
        <dbReference type="ARBA" id="ARBA00009919"/>
    </source>
</evidence>
<dbReference type="Proteomes" id="UP000617531">
    <property type="component" value="Unassembled WGS sequence"/>
</dbReference>
<evidence type="ECO:0000256" key="2">
    <source>
        <dbReference type="SAM" id="MobiDB-lite"/>
    </source>
</evidence>
<dbReference type="Pfam" id="PF00581">
    <property type="entry name" value="Rhodanese"/>
    <property type="match status" value="1"/>
</dbReference>
<feature type="region of interest" description="Disordered" evidence="2">
    <location>
        <begin position="236"/>
        <end position="259"/>
    </location>
</feature>
<dbReference type="AlphaFoldDB" id="A0A8J3GQZ4"/>
<dbReference type="RefSeq" id="WP_191282998.1">
    <property type="nucleotide sequence ID" value="NZ_BNAI01000002.1"/>
</dbReference>
<dbReference type="InterPro" id="IPR035985">
    <property type="entry name" value="Ubiquitin-activating_enz"/>
</dbReference>
<dbReference type="GO" id="GO:0005737">
    <property type="term" value="C:cytoplasm"/>
    <property type="evidence" value="ECO:0007669"/>
    <property type="project" value="TreeGrafter"/>
</dbReference>
<sequence>MSLDPASPRFARQRILAGFGSDGQAALAGAQVLVIGAGGLGSAVLPLLAAAGVGILTIVDDDTVAESNLHRQTLHTAGDLGRNKAESAADSLRRLAPDAEIRALAQRFEPGMTFDLLLDVDVLVDATDNPATRYLANDTATIRGIPLVWGSALAYAGQVGVAWDEKGVDYRDLFPEDETDEGDTCDVVGVLPSVCGVIGGMMATEVLKLLTGVGEPLLGRVAAYDALTGRTREIEYRRDPEAPRPGSLEERTAPPVDAPTRTITPEALHDALAGPTPPVLLDIREPWEAELVQIPGSVFIPMSHIPERIGELDSDVEMVVYCHHGVRSARVLEYLEQNGFAHARHLTGGIDAYAAKADPGLARY</sequence>
<dbReference type="InterPro" id="IPR001763">
    <property type="entry name" value="Rhodanese-like_dom"/>
</dbReference>
<dbReference type="SMART" id="SM00450">
    <property type="entry name" value="RHOD"/>
    <property type="match status" value="1"/>
</dbReference>
<reference evidence="4" key="1">
    <citation type="journal article" date="2014" name="Int. J. Syst. Evol. Microbiol.">
        <title>Complete genome sequence of Corynebacterium casei LMG S-19264T (=DSM 44701T), isolated from a smear-ripened cheese.</title>
        <authorList>
            <consortium name="US DOE Joint Genome Institute (JGI-PGF)"/>
            <person name="Walter F."/>
            <person name="Albersmeier A."/>
            <person name="Kalinowski J."/>
            <person name="Ruckert C."/>
        </authorList>
    </citation>
    <scope>NUCLEOTIDE SEQUENCE</scope>
    <source>
        <strain evidence="4">CGMCC 1.16548</strain>
    </source>
</reference>
<dbReference type="CDD" id="cd00757">
    <property type="entry name" value="ThiF_MoeB_HesA_family"/>
    <property type="match status" value="1"/>
</dbReference>
<dbReference type="PANTHER" id="PTHR10953:SF102">
    <property type="entry name" value="ADENYLYLTRANSFERASE AND SULFURTRANSFERASE MOCS3"/>
    <property type="match status" value="1"/>
</dbReference>
<dbReference type="PANTHER" id="PTHR10953">
    <property type="entry name" value="UBIQUITIN-ACTIVATING ENZYME E1"/>
    <property type="match status" value="1"/>
</dbReference>
<evidence type="ECO:0000313" key="4">
    <source>
        <dbReference type="EMBL" id="GHF16306.1"/>
    </source>
</evidence>
<name>A0A8J3GQZ4_9MICO</name>
<proteinExistence type="inferred from homology"/>
<dbReference type="InterPro" id="IPR000594">
    <property type="entry name" value="ThiF_NAD_FAD-bd"/>
</dbReference>
<dbReference type="SUPFAM" id="SSF69572">
    <property type="entry name" value="Activating enzymes of the ubiquitin-like proteins"/>
    <property type="match status" value="1"/>
</dbReference>
<keyword evidence="4" id="KW-0548">Nucleotidyltransferase</keyword>
<keyword evidence="4" id="KW-0808">Transferase</keyword>
<protein>
    <submittedName>
        <fullName evidence="4">Adenylyltransferase/sulfurtransferase MoeZ</fullName>
    </submittedName>
</protein>
<organism evidence="4 5">
    <name type="scientific">Pseudolysinimonas yzui</name>
    <dbReference type="NCBI Taxonomy" id="2708254"/>
    <lineage>
        <taxon>Bacteria</taxon>
        <taxon>Bacillati</taxon>
        <taxon>Actinomycetota</taxon>
        <taxon>Actinomycetes</taxon>
        <taxon>Micrococcales</taxon>
        <taxon>Microbacteriaceae</taxon>
        <taxon>Pseudolysinimonas</taxon>
    </lineage>
</organism>
<dbReference type="EMBL" id="BNAI01000002">
    <property type="protein sequence ID" value="GHF16306.1"/>
    <property type="molecule type" value="Genomic_DNA"/>
</dbReference>
<dbReference type="GO" id="GO:0016779">
    <property type="term" value="F:nucleotidyltransferase activity"/>
    <property type="evidence" value="ECO:0007669"/>
    <property type="project" value="UniProtKB-KW"/>
</dbReference>
<dbReference type="Gene3D" id="3.40.50.720">
    <property type="entry name" value="NAD(P)-binding Rossmann-like Domain"/>
    <property type="match status" value="1"/>
</dbReference>
<comment type="similarity">
    <text evidence="1">Belongs to the HesA/MoeB/ThiF family.</text>
</comment>
<dbReference type="InterPro" id="IPR045886">
    <property type="entry name" value="ThiF/MoeB/HesA"/>
</dbReference>
<dbReference type="GO" id="GO:0004792">
    <property type="term" value="F:thiosulfate-cyanide sulfurtransferase activity"/>
    <property type="evidence" value="ECO:0007669"/>
    <property type="project" value="TreeGrafter"/>
</dbReference>
<dbReference type="Pfam" id="PF00899">
    <property type="entry name" value="ThiF"/>
    <property type="match status" value="1"/>
</dbReference>
<dbReference type="Gene3D" id="3.40.250.10">
    <property type="entry name" value="Rhodanese-like domain"/>
    <property type="match status" value="1"/>
</dbReference>
<dbReference type="PROSITE" id="PS50206">
    <property type="entry name" value="RHODANESE_3"/>
    <property type="match status" value="1"/>
</dbReference>
<evidence type="ECO:0000313" key="5">
    <source>
        <dbReference type="Proteomes" id="UP000617531"/>
    </source>
</evidence>
<dbReference type="InterPro" id="IPR036873">
    <property type="entry name" value="Rhodanese-like_dom_sf"/>
</dbReference>
<feature type="compositionally biased region" description="Basic and acidic residues" evidence="2">
    <location>
        <begin position="236"/>
        <end position="252"/>
    </location>
</feature>
<accession>A0A8J3GQZ4</accession>
<comment type="caution">
    <text evidence="4">The sequence shown here is derived from an EMBL/GenBank/DDBJ whole genome shotgun (WGS) entry which is preliminary data.</text>
</comment>
<evidence type="ECO:0000259" key="3">
    <source>
        <dbReference type="PROSITE" id="PS50206"/>
    </source>
</evidence>
<dbReference type="FunFam" id="3.40.50.720:FF:000080">
    <property type="entry name" value="Thiazole biosynthesis adenylyltransferase ThiF"/>
    <property type="match status" value="1"/>
</dbReference>
<reference evidence="4" key="2">
    <citation type="submission" date="2020-09" db="EMBL/GenBank/DDBJ databases">
        <authorList>
            <person name="Sun Q."/>
            <person name="Zhou Y."/>
        </authorList>
    </citation>
    <scope>NUCLEOTIDE SEQUENCE</scope>
    <source>
        <strain evidence="4">CGMCC 1.16548</strain>
    </source>
</reference>